<dbReference type="Pfam" id="PF13931">
    <property type="entry name" value="Microtub_bind"/>
    <property type="match status" value="1"/>
</dbReference>
<evidence type="ECO:0000256" key="6">
    <source>
        <dbReference type="ARBA" id="ARBA00022741"/>
    </source>
</evidence>
<sequence length="967" mass="109480">MTTKSKGEKKQHIQVFTRVRPLNSQELRSQVVVECISSKEVSVRDKSQTKTFTFDRVFGPHSKQVEVYKAVVSPLIAEVLQGYNCTVFAYGQTGTGKTFTMVGEKSENSSGSWEDDPSCGVIPRTLSHLFDELKVRADEFTVRVSFLELYNEELCDLLAPNVNDDGKSLKLFEDSIKKGSVIVSGLEERTVHNKDDVYAILEAGNLRRQTAPTLMNAQSSRSHTIFTITVHIKVTTPEGEDLIKTGKLNLVDLAGSENIGRSGAVEMRAREAGSINQSLLTLGRVITSLVERTPHIPYRESKLTRILQDSLGGRTKTSIIATVSPAFCNIEETLSTFDYAHRARNITNKPEINQKTSKRVLLKEYTEEIERLRRDLIATREKHGVYLASENYNAIIAEKDNLNKELVSKLQLLKVREDELAKQEEIMKSLNMSLFETQNELALTSQKLEAANKLCDEKEDMLHELGLQTNALLKTADEAVNDAKTLHDRLAVSRKILDHNFTSAQKFKNNLCRNLGNLKTRTKEFLATGINEIDSQKENDEKFISSLISNQMLVQDMTNKMIKSITDQIQSTFEIIVDQTISNQNFLSEQLTELQSVVGTQNEKAQEIISGLTNCSLKFKTNWETLFNTLELNKLTLEQQNDNIQVVQKNLMELTQMISALPVVYNEKLKLREEALKTYAEKCEFLENKQSNMRKQIDDFGRNLYQMVQDHVELLQRENECEEALKTIRNDRQCEEESLLSEIMDALQVNTNKMNKHATEIEKMNERVGEAANTMLQNTSDTILPILNQIAATEDEFVRSAEELVKDNALLLENRLVKLQQVCETESKKVSKFSEVVDNRTTETMGAVGSLSTYIDDNCKSTGVTLEGALKANAASKEKLTSDITEYSNDVCSNVRDRVKEIETFFSENIKKDEKTGNTPQRKEFSYPRNILQFSNKKSELAKHIQAAENNVIDEDLSENKENITEA</sequence>
<keyword evidence="12" id="KW-0131">Cell cycle</keyword>
<keyword evidence="10 14" id="KW-0505">Motor protein</keyword>
<evidence type="ECO:0000256" key="1">
    <source>
        <dbReference type="ARBA" id="ARBA00004647"/>
    </source>
</evidence>
<evidence type="ECO:0000256" key="9">
    <source>
        <dbReference type="ARBA" id="ARBA00023054"/>
    </source>
</evidence>
<dbReference type="InterPro" id="IPR047241">
    <property type="entry name" value="KIF11-like_kin_motor_dom"/>
</dbReference>
<dbReference type="EMBL" id="JAWJWE010000004">
    <property type="protein sequence ID" value="KAK6637068.1"/>
    <property type="molecule type" value="Genomic_DNA"/>
</dbReference>
<evidence type="ECO:0000256" key="5">
    <source>
        <dbReference type="ARBA" id="ARBA00022701"/>
    </source>
</evidence>
<dbReference type="Pfam" id="PF00225">
    <property type="entry name" value="Kinesin"/>
    <property type="match status" value="1"/>
</dbReference>
<evidence type="ECO:0000256" key="4">
    <source>
        <dbReference type="ARBA" id="ARBA00022618"/>
    </source>
</evidence>
<dbReference type="CDD" id="cd01364">
    <property type="entry name" value="KISc_BimC_Eg5"/>
    <property type="match status" value="1"/>
</dbReference>
<dbReference type="SMART" id="SM00129">
    <property type="entry name" value="KISc"/>
    <property type="match status" value="1"/>
</dbReference>
<feature type="domain" description="Kinesin motor" evidence="17">
    <location>
        <begin position="12"/>
        <end position="346"/>
    </location>
</feature>
<dbReference type="GO" id="GO:0005524">
    <property type="term" value="F:ATP binding"/>
    <property type="evidence" value="ECO:0007669"/>
    <property type="project" value="UniProtKB-UniRule"/>
</dbReference>
<evidence type="ECO:0000256" key="12">
    <source>
        <dbReference type="ARBA" id="ARBA00023306"/>
    </source>
</evidence>
<dbReference type="Gene3D" id="3.40.850.10">
    <property type="entry name" value="Kinesin motor domain"/>
    <property type="match status" value="1"/>
</dbReference>
<evidence type="ECO:0000259" key="17">
    <source>
        <dbReference type="PROSITE" id="PS50067"/>
    </source>
</evidence>
<feature type="coiled-coil region" evidence="16">
    <location>
        <begin position="355"/>
        <end position="423"/>
    </location>
</feature>
<protein>
    <recommendedName>
        <fullName evidence="15">Kinesin-like protein</fullName>
    </recommendedName>
</protein>
<evidence type="ECO:0000313" key="19">
    <source>
        <dbReference type="Proteomes" id="UP001372834"/>
    </source>
</evidence>
<keyword evidence="4" id="KW-0132">Cell division</keyword>
<keyword evidence="11" id="KW-0206">Cytoskeleton</keyword>
<dbReference type="PROSITE" id="PS50067">
    <property type="entry name" value="KINESIN_MOTOR_2"/>
    <property type="match status" value="1"/>
</dbReference>
<comment type="caution">
    <text evidence="18">The sequence shown here is derived from an EMBL/GenBank/DDBJ whole genome shotgun (WGS) entry which is preliminary data.</text>
</comment>
<evidence type="ECO:0000256" key="14">
    <source>
        <dbReference type="PROSITE-ProRule" id="PRU00283"/>
    </source>
</evidence>
<name>A0AAN8P0T3_POLSC</name>
<keyword evidence="8 14" id="KW-0067">ATP-binding</keyword>
<dbReference type="GO" id="GO:0051231">
    <property type="term" value="P:spindle elongation"/>
    <property type="evidence" value="ECO:0007669"/>
    <property type="project" value="TreeGrafter"/>
</dbReference>
<dbReference type="GO" id="GO:0072686">
    <property type="term" value="C:mitotic spindle"/>
    <property type="evidence" value="ECO:0007669"/>
    <property type="project" value="TreeGrafter"/>
</dbReference>
<dbReference type="GO" id="GO:0007018">
    <property type="term" value="P:microtubule-based movement"/>
    <property type="evidence" value="ECO:0007669"/>
    <property type="project" value="InterPro"/>
</dbReference>
<gene>
    <name evidence="18" type="ORF">RUM43_010742</name>
</gene>
<dbReference type="AlphaFoldDB" id="A0AAN8P0T3"/>
<evidence type="ECO:0000313" key="18">
    <source>
        <dbReference type="EMBL" id="KAK6637068.1"/>
    </source>
</evidence>
<dbReference type="InterPro" id="IPR047149">
    <property type="entry name" value="KIF11-like"/>
</dbReference>
<dbReference type="PANTHER" id="PTHR47970:SF12">
    <property type="entry name" value="KINESIN FAMILY MEMBER 11"/>
    <property type="match status" value="1"/>
</dbReference>
<dbReference type="InterPro" id="IPR001752">
    <property type="entry name" value="Kinesin_motor_dom"/>
</dbReference>
<keyword evidence="9 16" id="KW-0175">Coiled coil</keyword>
<reference evidence="18 19" key="1">
    <citation type="submission" date="2023-10" db="EMBL/GenBank/DDBJ databases">
        <title>Genomes of two closely related lineages of the louse Polyplax serrata with different host specificities.</title>
        <authorList>
            <person name="Martinu J."/>
            <person name="Tarabai H."/>
            <person name="Stefka J."/>
            <person name="Hypsa V."/>
        </authorList>
    </citation>
    <scope>NUCLEOTIDE SEQUENCE [LARGE SCALE GENOMIC DNA]</scope>
    <source>
        <strain evidence="18">HR10_N</strain>
    </source>
</reference>
<proteinExistence type="inferred from homology"/>
<evidence type="ECO:0000256" key="8">
    <source>
        <dbReference type="ARBA" id="ARBA00022840"/>
    </source>
</evidence>
<dbReference type="InterPro" id="IPR027417">
    <property type="entry name" value="P-loop_NTPase"/>
</dbReference>
<evidence type="ECO:0000256" key="11">
    <source>
        <dbReference type="ARBA" id="ARBA00023212"/>
    </source>
</evidence>
<dbReference type="GO" id="GO:0000922">
    <property type="term" value="C:spindle pole"/>
    <property type="evidence" value="ECO:0007669"/>
    <property type="project" value="UniProtKB-SubCell"/>
</dbReference>
<comment type="subcellular location">
    <subcellularLocation>
        <location evidence="1">Cytoplasm</location>
        <location evidence="1">Cytoskeleton</location>
        <location evidence="1">Spindle pole</location>
    </subcellularLocation>
</comment>
<dbReference type="FunFam" id="3.40.850.10:FF:000035">
    <property type="entry name" value="Kinesin-like protein KIF11"/>
    <property type="match status" value="1"/>
</dbReference>
<dbReference type="SUPFAM" id="SSF52540">
    <property type="entry name" value="P-loop containing nucleoside triphosphate hydrolases"/>
    <property type="match status" value="1"/>
</dbReference>
<accession>A0AAN8P0T3</accession>
<evidence type="ECO:0000256" key="10">
    <source>
        <dbReference type="ARBA" id="ARBA00023175"/>
    </source>
</evidence>
<keyword evidence="3" id="KW-0597">Phosphoprotein</keyword>
<dbReference type="GO" id="GO:0090307">
    <property type="term" value="P:mitotic spindle assembly"/>
    <property type="evidence" value="ECO:0007669"/>
    <property type="project" value="TreeGrafter"/>
</dbReference>
<keyword evidence="6 14" id="KW-0547">Nucleotide-binding</keyword>
<dbReference type="GO" id="GO:0005876">
    <property type="term" value="C:spindle microtubule"/>
    <property type="evidence" value="ECO:0007669"/>
    <property type="project" value="TreeGrafter"/>
</dbReference>
<dbReference type="InterPro" id="IPR036961">
    <property type="entry name" value="Kinesin_motor_dom_sf"/>
</dbReference>
<evidence type="ECO:0000256" key="16">
    <source>
        <dbReference type="SAM" id="Coils"/>
    </source>
</evidence>
<dbReference type="GO" id="GO:0008017">
    <property type="term" value="F:microtubule binding"/>
    <property type="evidence" value="ECO:0007669"/>
    <property type="project" value="InterPro"/>
</dbReference>
<dbReference type="GO" id="GO:0051301">
    <property type="term" value="P:cell division"/>
    <property type="evidence" value="ECO:0007669"/>
    <property type="project" value="UniProtKB-KW"/>
</dbReference>
<keyword evidence="7" id="KW-0498">Mitosis</keyword>
<feature type="binding site" evidence="14">
    <location>
        <begin position="91"/>
        <end position="98"/>
    </location>
    <ligand>
        <name>ATP</name>
        <dbReference type="ChEBI" id="CHEBI:30616"/>
    </ligand>
</feature>
<dbReference type="PROSITE" id="PS00411">
    <property type="entry name" value="KINESIN_MOTOR_1"/>
    <property type="match status" value="1"/>
</dbReference>
<keyword evidence="2" id="KW-0963">Cytoplasm</keyword>
<evidence type="ECO:0000256" key="7">
    <source>
        <dbReference type="ARBA" id="ARBA00022776"/>
    </source>
</evidence>
<comment type="similarity">
    <text evidence="13">Belongs to the TRAFAC class myosin-kinesin ATPase superfamily. Kinesin family. KIN-5/BimC subfamily.</text>
</comment>
<dbReference type="PRINTS" id="PR00380">
    <property type="entry name" value="KINESINHEAVY"/>
</dbReference>
<dbReference type="InterPro" id="IPR019821">
    <property type="entry name" value="Kinesin_motor_CS"/>
</dbReference>
<evidence type="ECO:0000256" key="2">
    <source>
        <dbReference type="ARBA" id="ARBA00022490"/>
    </source>
</evidence>
<dbReference type="Proteomes" id="UP001372834">
    <property type="component" value="Unassembled WGS sequence"/>
</dbReference>
<keyword evidence="5 15" id="KW-0493">Microtubule</keyword>
<dbReference type="GO" id="GO:0005634">
    <property type="term" value="C:nucleus"/>
    <property type="evidence" value="ECO:0007669"/>
    <property type="project" value="TreeGrafter"/>
</dbReference>
<evidence type="ECO:0000256" key="15">
    <source>
        <dbReference type="RuleBase" id="RU000394"/>
    </source>
</evidence>
<dbReference type="PANTHER" id="PTHR47970">
    <property type="entry name" value="KINESIN-LIKE PROTEIN KIF11"/>
    <property type="match status" value="1"/>
</dbReference>
<dbReference type="InterPro" id="IPR025901">
    <property type="entry name" value="Kinesin-assoc_MT-bd_dom"/>
</dbReference>
<evidence type="ECO:0000256" key="13">
    <source>
        <dbReference type="ARBA" id="ARBA00034704"/>
    </source>
</evidence>
<feature type="coiled-coil region" evidence="16">
    <location>
        <begin position="637"/>
        <end position="696"/>
    </location>
</feature>
<dbReference type="GO" id="GO:0008574">
    <property type="term" value="F:plus-end-directed microtubule motor activity"/>
    <property type="evidence" value="ECO:0007669"/>
    <property type="project" value="TreeGrafter"/>
</dbReference>
<organism evidence="18 19">
    <name type="scientific">Polyplax serrata</name>
    <name type="common">Common mouse louse</name>
    <dbReference type="NCBI Taxonomy" id="468196"/>
    <lineage>
        <taxon>Eukaryota</taxon>
        <taxon>Metazoa</taxon>
        <taxon>Ecdysozoa</taxon>
        <taxon>Arthropoda</taxon>
        <taxon>Hexapoda</taxon>
        <taxon>Insecta</taxon>
        <taxon>Pterygota</taxon>
        <taxon>Neoptera</taxon>
        <taxon>Paraneoptera</taxon>
        <taxon>Psocodea</taxon>
        <taxon>Troctomorpha</taxon>
        <taxon>Phthiraptera</taxon>
        <taxon>Anoplura</taxon>
        <taxon>Polyplacidae</taxon>
        <taxon>Polyplax</taxon>
    </lineage>
</organism>
<evidence type="ECO:0000256" key="3">
    <source>
        <dbReference type="ARBA" id="ARBA00022553"/>
    </source>
</evidence>